<sequence>MGKNLTKRTILQFIASQYDPLGFLVPVLIKFKLFIQHLWKENISWDQSLCEADQQQWKKLIAEWPANVIDLPRYVVEPAEQAEFHVSTDASMGAYSAAVYIRNPKNGSNSAKSFLLYAKSRIAPIKGITIPKLELLSVLIGVRAAQFVVKQLNIISYHVTVWSDSKCALFWITNYTKLLLRFIQNRIEQIRNSKYEVRYTPGEHNPADIATRGLAPIKLRKSEQWWKGPRWLEKERSEEERSTVWALRFIKQTHKGELSWLESLSMPNTQMTKCDYDLAERMLIKQAQSQDLTDEEKDKWSLYQHKNDKLWRSSSRLGYSELDEESKYPIYLPKTNRITELIIQQQHERLHHAGIAHTLTELRRRFWIPKGRAAIKRIISRCMTCRRWNAKPFKLPPMPNLPESRMKRSRTFEQVGLDYLGPLSTKTNVGIEKRWIALFTCFTTRAVHLEMAENLSAENFLHILRRFVARRGYPKLVLSDNASQFQVVFNTIMEENSNFSAEQGMVWKNTIPRAPWSGGVYEQLIGLTKRAVRRAIGRKLLMKELITLIAEIERILNTCPLTYIGFEDYNIIRPIDFISLTASLDIPIDTEQDRDEYIPYIPKTRDKLIDYWTNTLKTRYFLEIMER</sequence>
<dbReference type="GO" id="GO:0003676">
    <property type="term" value="F:nucleic acid binding"/>
    <property type="evidence" value="ECO:0007669"/>
    <property type="project" value="InterPro"/>
</dbReference>
<dbReference type="InterPro" id="IPR001584">
    <property type="entry name" value="Integrase_cat-core"/>
</dbReference>
<dbReference type="Gene3D" id="3.30.420.10">
    <property type="entry name" value="Ribonuclease H-like superfamily/Ribonuclease H"/>
    <property type="match status" value="1"/>
</dbReference>
<evidence type="ECO:0000313" key="3">
    <source>
        <dbReference type="WBParaSite" id="EN70_6746"/>
    </source>
</evidence>
<dbReference type="PANTHER" id="PTHR47331">
    <property type="entry name" value="PHD-TYPE DOMAIN-CONTAINING PROTEIN"/>
    <property type="match status" value="1"/>
</dbReference>
<dbReference type="PANTHER" id="PTHR47331:SF4">
    <property type="entry name" value="PEPTIDASE S1 DOMAIN-CONTAINING PROTEIN"/>
    <property type="match status" value="1"/>
</dbReference>
<dbReference type="PROSITE" id="PS50994">
    <property type="entry name" value="INTEGRASE"/>
    <property type="match status" value="1"/>
</dbReference>
<evidence type="ECO:0000259" key="1">
    <source>
        <dbReference type="PROSITE" id="PS50994"/>
    </source>
</evidence>
<proteinExistence type="predicted"/>
<accession>A0A1I7VVH1</accession>
<evidence type="ECO:0000313" key="2">
    <source>
        <dbReference type="Proteomes" id="UP000095285"/>
    </source>
</evidence>
<reference evidence="3" key="2">
    <citation type="submission" date="2016-11" db="UniProtKB">
        <authorList>
            <consortium name="WormBaseParasite"/>
        </authorList>
    </citation>
    <scope>IDENTIFICATION</scope>
</reference>
<dbReference type="GO" id="GO:0015074">
    <property type="term" value="P:DNA integration"/>
    <property type="evidence" value="ECO:0007669"/>
    <property type="project" value="InterPro"/>
</dbReference>
<dbReference type="SUPFAM" id="SSF53098">
    <property type="entry name" value="Ribonuclease H-like"/>
    <property type="match status" value="1"/>
</dbReference>
<organism evidence="2 3">
    <name type="scientific">Loa loa</name>
    <name type="common">Eye worm</name>
    <name type="synonym">Filaria loa</name>
    <dbReference type="NCBI Taxonomy" id="7209"/>
    <lineage>
        <taxon>Eukaryota</taxon>
        <taxon>Metazoa</taxon>
        <taxon>Ecdysozoa</taxon>
        <taxon>Nematoda</taxon>
        <taxon>Chromadorea</taxon>
        <taxon>Rhabditida</taxon>
        <taxon>Spirurina</taxon>
        <taxon>Spiruromorpha</taxon>
        <taxon>Filarioidea</taxon>
        <taxon>Onchocercidae</taxon>
        <taxon>Loa</taxon>
    </lineage>
</organism>
<dbReference type="Proteomes" id="UP000095285">
    <property type="component" value="Unassembled WGS sequence"/>
</dbReference>
<dbReference type="InterPro" id="IPR012337">
    <property type="entry name" value="RNaseH-like_sf"/>
</dbReference>
<feature type="domain" description="Integrase catalytic" evidence="1">
    <location>
        <begin position="398"/>
        <end position="582"/>
    </location>
</feature>
<protein>
    <submittedName>
        <fullName evidence="3">Integrase catalytic domain-containing protein</fullName>
    </submittedName>
</protein>
<dbReference type="InterPro" id="IPR008042">
    <property type="entry name" value="Retrotrans_Pao"/>
</dbReference>
<name>A0A1I7VVH1_LOALO</name>
<dbReference type="AlphaFoldDB" id="A0A1I7VVH1"/>
<dbReference type="Pfam" id="PF17921">
    <property type="entry name" value="Integrase_H2C2"/>
    <property type="match status" value="1"/>
</dbReference>
<keyword evidence="2" id="KW-1185">Reference proteome</keyword>
<dbReference type="InterPro" id="IPR036397">
    <property type="entry name" value="RNaseH_sf"/>
</dbReference>
<dbReference type="Gene3D" id="1.10.340.70">
    <property type="match status" value="1"/>
</dbReference>
<dbReference type="WBParaSite" id="EN70_6746">
    <property type="protein sequence ID" value="EN70_6746"/>
    <property type="gene ID" value="EN70_6746"/>
</dbReference>
<reference evidence="2" key="1">
    <citation type="submission" date="2012-04" db="EMBL/GenBank/DDBJ databases">
        <title>The Genome Sequence of Loa loa.</title>
        <authorList>
            <consortium name="The Broad Institute Genome Sequencing Platform"/>
            <consortium name="Broad Institute Genome Sequencing Center for Infectious Disease"/>
            <person name="Nutman T.B."/>
            <person name="Fink D.L."/>
            <person name="Russ C."/>
            <person name="Young S."/>
            <person name="Zeng Q."/>
            <person name="Gargeya S."/>
            <person name="Alvarado L."/>
            <person name="Berlin A."/>
            <person name="Chapman S.B."/>
            <person name="Chen Z."/>
            <person name="Freedman E."/>
            <person name="Gellesch M."/>
            <person name="Goldberg J."/>
            <person name="Griggs A."/>
            <person name="Gujja S."/>
            <person name="Heilman E.R."/>
            <person name="Heiman D."/>
            <person name="Howarth C."/>
            <person name="Mehta T."/>
            <person name="Neiman D."/>
            <person name="Pearson M."/>
            <person name="Roberts A."/>
            <person name="Saif S."/>
            <person name="Shea T."/>
            <person name="Shenoy N."/>
            <person name="Sisk P."/>
            <person name="Stolte C."/>
            <person name="Sykes S."/>
            <person name="White J."/>
            <person name="Yandava C."/>
            <person name="Haas B."/>
            <person name="Henn M.R."/>
            <person name="Nusbaum C."/>
            <person name="Birren B."/>
        </authorList>
    </citation>
    <scope>NUCLEOTIDE SEQUENCE [LARGE SCALE GENOMIC DNA]</scope>
</reference>
<dbReference type="Pfam" id="PF05380">
    <property type="entry name" value="Peptidase_A17"/>
    <property type="match status" value="1"/>
</dbReference>
<dbReference type="InterPro" id="IPR041588">
    <property type="entry name" value="Integrase_H2C2"/>
</dbReference>
<dbReference type="STRING" id="7209.A0A1I7VVH1"/>